<dbReference type="InterPro" id="IPR055346">
    <property type="entry name" value="Fe-S_cluster_assembly_SufBD"/>
</dbReference>
<dbReference type="AlphaFoldDB" id="A0A135L5I2"/>
<feature type="domain" description="SUF system FeS cluster assembly SufBD core" evidence="2">
    <location>
        <begin position="145"/>
        <end position="373"/>
    </location>
</feature>
<dbReference type="Proteomes" id="UP000070352">
    <property type="component" value="Unassembled WGS sequence"/>
</dbReference>
<protein>
    <recommendedName>
        <fullName evidence="6">Fe-S cluster assembly protein SufD</fullName>
    </recommendedName>
</protein>
<dbReference type="OrthoDB" id="9803529at2"/>
<dbReference type="Pfam" id="PF01458">
    <property type="entry name" value="SUFBD_core"/>
    <property type="match status" value="1"/>
</dbReference>
<keyword evidence="5" id="KW-1185">Reference proteome</keyword>
<evidence type="ECO:0008006" key="6">
    <source>
        <dbReference type="Google" id="ProtNLM"/>
    </source>
</evidence>
<feature type="domain" description="SUF system FeS cluster assembly SufBD N-terminal" evidence="3">
    <location>
        <begin position="70"/>
        <end position="138"/>
    </location>
</feature>
<dbReference type="STRING" id="1413211.U473_09645"/>
<comment type="similarity">
    <text evidence="1">Belongs to the iron-sulfur cluster assembly SufBD family.</text>
</comment>
<dbReference type="GO" id="GO:0016226">
    <property type="term" value="P:iron-sulfur cluster assembly"/>
    <property type="evidence" value="ECO:0007669"/>
    <property type="project" value="InterPro"/>
</dbReference>
<evidence type="ECO:0000313" key="5">
    <source>
        <dbReference type="Proteomes" id="UP000070352"/>
    </source>
</evidence>
<dbReference type="PANTHER" id="PTHR30508:SF1">
    <property type="entry name" value="UPF0051 PROTEIN ABCI8, CHLOROPLASTIC-RELATED"/>
    <property type="match status" value="1"/>
</dbReference>
<dbReference type="Pfam" id="PF19295">
    <property type="entry name" value="SufBD_N"/>
    <property type="match status" value="1"/>
</dbReference>
<reference evidence="4 5" key="1">
    <citation type="submission" date="2016-02" db="EMBL/GenBank/DDBJ databases">
        <title>Draft Genome for Tepidibacillus decaturensis nov. sp. Strain Z9, an Anaerobic, Moderately Thermophilic and Heterotrophic Bacterium from Deep Subsurface of the Illinois Basin, USA.</title>
        <authorList>
            <person name="Dong Y."/>
            <person name="Chang J.Y."/>
            <person name="Sanford R."/>
            <person name="Fouke B.W."/>
        </authorList>
    </citation>
    <scope>NUCLEOTIDE SEQUENCE [LARGE SCALE GENOMIC DNA]</scope>
    <source>
        <strain evidence="4 5">Z9</strain>
    </source>
</reference>
<dbReference type="InterPro" id="IPR011542">
    <property type="entry name" value="SUF_FeS_clus_asmbl_SufD"/>
</dbReference>
<dbReference type="RefSeq" id="WP_068725707.1">
    <property type="nucleotide sequence ID" value="NZ_LSKU01000001.1"/>
</dbReference>
<dbReference type="PANTHER" id="PTHR30508">
    <property type="entry name" value="FES CLUSTER ASSEMBLY PROTEIN SUF"/>
    <property type="match status" value="1"/>
</dbReference>
<dbReference type="InterPro" id="IPR045595">
    <property type="entry name" value="SufBD_N"/>
</dbReference>
<dbReference type="InterPro" id="IPR000825">
    <property type="entry name" value="SUF_FeS_clus_asmbl_SufBD_core"/>
</dbReference>
<evidence type="ECO:0000259" key="2">
    <source>
        <dbReference type="Pfam" id="PF01458"/>
    </source>
</evidence>
<accession>A0A135L5I2</accession>
<dbReference type="InterPro" id="IPR037284">
    <property type="entry name" value="SUF_FeS_clus_asmbl_SufBD_sf"/>
</dbReference>
<evidence type="ECO:0000256" key="1">
    <source>
        <dbReference type="ARBA" id="ARBA00043967"/>
    </source>
</evidence>
<organism evidence="4 5">
    <name type="scientific">Tepidibacillus decaturensis</name>
    <dbReference type="NCBI Taxonomy" id="1413211"/>
    <lineage>
        <taxon>Bacteria</taxon>
        <taxon>Bacillati</taxon>
        <taxon>Bacillota</taxon>
        <taxon>Bacilli</taxon>
        <taxon>Bacillales</taxon>
        <taxon>Bacillaceae</taxon>
        <taxon>Tepidibacillus</taxon>
    </lineage>
</organism>
<dbReference type="EMBL" id="LSKU01000001">
    <property type="protein sequence ID" value="KXG44236.1"/>
    <property type="molecule type" value="Genomic_DNA"/>
</dbReference>
<dbReference type="NCBIfam" id="TIGR01981">
    <property type="entry name" value="sufD"/>
    <property type="match status" value="1"/>
</dbReference>
<evidence type="ECO:0000313" key="4">
    <source>
        <dbReference type="EMBL" id="KXG44236.1"/>
    </source>
</evidence>
<evidence type="ECO:0000259" key="3">
    <source>
        <dbReference type="Pfam" id="PF19295"/>
    </source>
</evidence>
<sequence>MTVEMNVRFDKDQITQLSKQKNEPDWMLDLRLKAFDKYKELPLPHLDKTKIDKWNIDQFELSNPKSDLTQLSQELLDQGVIFTDLDNALQQYPDLVKKYFMNNLSFEDNKLVALHTALWNGGVFLYIPKNVEVEFPIQASYQLTDSGLLPHVIIVAETNSSVTYVDHYFSSNVSQPTVHHGAVEIYIGENARVRFATIHNFDEKVYDYTYRQATVARNGKMEWAIGEMNEGNTVSNNTSILKGSGSFAGSKLIFIGTGEQKTNFVSKMVHEGDHTDSQIVSRGVMMEQSTAIFNGVTHIKKGAIKSNAEQTEKVLMLNEKARGDANPILLIDENDVMASHAASAGPVNPNDIYYLMSRGIPKEEAERLIIHGFLSPVVSLIPIEEMQEQLEKVIERRLEK</sequence>
<name>A0A135L5I2_9BACI</name>
<proteinExistence type="inferred from homology"/>
<gene>
    <name evidence="4" type="ORF">U473_09645</name>
</gene>
<comment type="caution">
    <text evidence="4">The sequence shown here is derived from an EMBL/GenBank/DDBJ whole genome shotgun (WGS) entry which is preliminary data.</text>
</comment>
<dbReference type="SUPFAM" id="SSF101960">
    <property type="entry name" value="Stabilizer of iron transporter SufD"/>
    <property type="match status" value="1"/>
</dbReference>